<reference evidence="2" key="1">
    <citation type="journal article" date="2019" name="Int. J. Syst. Evol. Microbiol.">
        <title>The Global Catalogue of Microorganisms (GCM) 10K type strain sequencing project: providing services to taxonomists for standard genome sequencing and annotation.</title>
        <authorList>
            <consortium name="The Broad Institute Genomics Platform"/>
            <consortium name="The Broad Institute Genome Sequencing Center for Infectious Disease"/>
            <person name="Wu L."/>
            <person name="Ma J."/>
        </authorList>
    </citation>
    <scope>NUCLEOTIDE SEQUENCE [LARGE SCALE GENOMIC DNA]</scope>
    <source>
        <strain evidence="2">KCTC 23299</strain>
    </source>
</reference>
<accession>A0ABW6A9I9</accession>
<dbReference type="RefSeq" id="WP_386103291.1">
    <property type="nucleotide sequence ID" value="NZ_JBHUOZ010000003.1"/>
</dbReference>
<name>A0ABW6A9I9_9BACT</name>
<dbReference type="EMBL" id="JBHUOZ010000003">
    <property type="protein sequence ID" value="MFD2922003.1"/>
    <property type="molecule type" value="Genomic_DNA"/>
</dbReference>
<keyword evidence="2" id="KW-1185">Reference proteome</keyword>
<protein>
    <submittedName>
        <fullName evidence="1">Uncharacterized protein</fullName>
    </submittedName>
</protein>
<evidence type="ECO:0000313" key="1">
    <source>
        <dbReference type="EMBL" id="MFD2922003.1"/>
    </source>
</evidence>
<proteinExistence type="predicted"/>
<evidence type="ECO:0000313" key="2">
    <source>
        <dbReference type="Proteomes" id="UP001597511"/>
    </source>
</evidence>
<comment type="caution">
    <text evidence="1">The sequence shown here is derived from an EMBL/GenBank/DDBJ whole genome shotgun (WGS) entry which is preliminary data.</text>
</comment>
<organism evidence="1 2">
    <name type="scientific">Terrimonas rubra</name>
    <dbReference type="NCBI Taxonomy" id="1035890"/>
    <lineage>
        <taxon>Bacteria</taxon>
        <taxon>Pseudomonadati</taxon>
        <taxon>Bacteroidota</taxon>
        <taxon>Chitinophagia</taxon>
        <taxon>Chitinophagales</taxon>
        <taxon>Chitinophagaceae</taxon>
        <taxon>Terrimonas</taxon>
    </lineage>
</organism>
<dbReference type="Proteomes" id="UP001597511">
    <property type="component" value="Unassembled WGS sequence"/>
</dbReference>
<sequence length="113" mass="13147">MNRNLDAEIVERIFGWVIIPVSLDYNGENACEILYPPNQKPTQDFYNTLPRVGRVHKGWHAPRYSGDLRQAIELCKHVKLELSVIDMPTNPEVLAKYALDWWDKTQLQNPNTK</sequence>
<gene>
    <name evidence="1" type="ORF">ACFS6H_19945</name>
</gene>